<feature type="compositionally biased region" description="Polar residues" evidence="10">
    <location>
        <begin position="497"/>
        <end position="514"/>
    </location>
</feature>
<dbReference type="InterPro" id="IPR008271">
    <property type="entry name" value="Ser/Thr_kinase_AS"/>
</dbReference>
<dbReference type="CDD" id="cd14003">
    <property type="entry name" value="STKc_AMPK-like"/>
    <property type="match status" value="1"/>
</dbReference>
<proteinExistence type="predicted"/>
<dbReference type="EC" id="2.7.11.1" evidence="1"/>
<comment type="catalytic activity">
    <reaction evidence="8">
        <text>L-seryl-[protein] + ATP = O-phospho-L-seryl-[protein] + ADP + H(+)</text>
        <dbReference type="Rhea" id="RHEA:17989"/>
        <dbReference type="Rhea" id="RHEA-COMP:9863"/>
        <dbReference type="Rhea" id="RHEA-COMP:11604"/>
        <dbReference type="ChEBI" id="CHEBI:15378"/>
        <dbReference type="ChEBI" id="CHEBI:29999"/>
        <dbReference type="ChEBI" id="CHEBI:30616"/>
        <dbReference type="ChEBI" id="CHEBI:83421"/>
        <dbReference type="ChEBI" id="CHEBI:456216"/>
        <dbReference type="EC" id="2.7.11.1"/>
    </reaction>
</comment>
<evidence type="ECO:0000256" key="2">
    <source>
        <dbReference type="ARBA" id="ARBA00022527"/>
    </source>
</evidence>
<dbReference type="InterPro" id="IPR017441">
    <property type="entry name" value="Protein_kinase_ATP_BS"/>
</dbReference>
<sequence length="954" mass="106563">MNINSENNGQASETAASSTSVGEGTFGKVKLGKHILTGEKVAVKILEKDRISDMADVERVAREIHILKMIRHPNIIQLYEIIETSGQLYLIMEYASGGELFDYIVAKGRVKEQEACKFFQQIIDGVEYLHKLNVAHRDLKPENLLLDQNKNIKIVDFGLSNTYKVGETLQTACGSPCYAAPEMIAGQRYVGSNVDIWSCGVIMFALICGYLPFEDPNTANLYQKILKGDFQIPRFVSKEAADLMRHILCTDPEQRYKIDDIRRHRWYNQGQPQEIIEMAMAKQGLIIGVNSIPVNKKILSILEEKYNFRRDIAKKCLLKNKHNHITTTYYLLYQKYERLGMLSKEDELDLLSDEDLDYPIHSKKMSPNAQQQTSTLQNSEQKSSIPDISPNAKLSQTQRIDVQERSLVGPSPNVANSQERPIQSKLNQISSQNQSNNNQVHQLEPSIHQKLMDQELNTDRGSSTIPLVNKKISTSSTGGSQERPVKYHIKNAPPVNPQKQNNVVRINPTQQNNPVKRPPVDPSTSAERSKNQIFLDNSRAEQQAGFNISYENSFSAIKRDIMKETVDKKKAKLAINLQFDPIDEKPGVQTTRQKHGSNTSKVSGNNKSKDTQSINEYLSKANPNQFKNHNNNANSSVSSSTATSLRPKTQQIKKNNINISTGHNTSVQQTSNNVQKFLSTLDYNSNQSNSARVQSNSSQKAQISIHKKGASIISNNSNNQTPLNNTMQFNPLNSMITNNNNNSMISNGNKNSTIKPPQNKGNQGIMNPKATGIKTTSVSIVGGGIPKPQSVVKNYVSATPKSKISISASLKNKTIVSKSPMRQTQQIILQTSHNSARTQVNNNSPISANNELRKTQNQSSRGNQQFAGQNTNNADLKSSVNSQQGGMRVSKGAFNVNCSTTREPSQIMTEMFRSLEIHQVQYKQVSYLILIKLIYSQIPTAQDALEMMQSLKQN</sequence>
<comment type="catalytic activity">
    <reaction evidence="7">
        <text>L-threonyl-[protein] + ATP = O-phospho-L-threonyl-[protein] + ADP + H(+)</text>
        <dbReference type="Rhea" id="RHEA:46608"/>
        <dbReference type="Rhea" id="RHEA-COMP:11060"/>
        <dbReference type="Rhea" id="RHEA-COMP:11605"/>
        <dbReference type="ChEBI" id="CHEBI:15378"/>
        <dbReference type="ChEBI" id="CHEBI:30013"/>
        <dbReference type="ChEBI" id="CHEBI:30616"/>
        <dbReference type="ChEBI" id="CHEBI:61977"/>
        <dbReference type="ChEBI" id="CHEBI:456216"/>
        <dbReference type="EC" id="2.7.11.1"/>
    </reaction>
</comment>
<dbReference type="SMART" id="SM00220">
    <property type="entry name" value="S_TKc"/>
    <property type="match status" value="1"/>
</dbReference>
<dbReference type="OMA" id="EASTIMK"/>
<feature type="compositionally biased region" description="Polar residues" evidence="10">
    <location>
        <begin position="834"/>
        <end position="885"/>
    </location>
</feature>
<dbReference type="Pfam" id="PF00069">
    <property type="entry name" value="Pkinase"/>
    <property type="match status" value="1"/>
</dbReference>
<dbReference type="PROSITE" id="PS00107">
    <property type="entry name" value="PROTEIN_KINASE_ATP"/>
    <property type="match status" value="1"/>
</dbReference>
<dbReference type="GO" id="GO:0005524">
    <property type="term" value="F:ATP binding"/>
    <property type="evidence" value="ECO:0007669"/>
    <property type="project" value="UniProtKB-UniRule"/>
</dbReference>
<dbReference type="GO" id="GO:0035556">
    <property type="term" value="P:intracellular signal transduction"/>
    <property type="evidence" value="ECO:0007669"/>
    <property type="project" value="TreeGrafter"/>
</dbReference>
<dbReference type="FunFam" id="1.10.510.10:FF:000592">
    <property type="entry name" value="CAMK family protein kinase"/>
    <property type="match status" value="1"/>
</dbReference>
<organism evidence="12 13">
    <name type="scientific">Stylonychia lemnae</name>
    <name type="common">Ciliate</name>
    <dbReference type="NCBI Taxonomy" id="5949"/>
    <lineage>
        <taxon>Eukaryota</taxon>
        <taxon>Sar</taxon>
        <taxon>Alveolata</taxon>
        <taxon>Ciliophora</taxon>
        <taxon>Intramacronucleata</taxon>
        <taxon>Spirotrichea</taxon>
        <taxon>Stichotrichia</taxon>
        <taxon>Sporadotrichida</taxon>
        <taxon>Oxytrichidae</taxon>
        <taxon>Stylonychinae</taxon>
        <taxon>Stylonychia</taxon>
    </lineage>
</organism>
<evidence type="ECO:0000256" key="10">
    <source>
        <dbReference type="SAM" id="MobiDB-lite"/>
    </source>
</evidence>
<evidence type="ECO:0000256" key="3">
    <source>
        <dbReference type="ARBA" id="ARBA00022679"/>
    </source>
</evidence>
<dbReference type="PANTHER" id="PTHR24346">
    <property type="entry name" value="MAP/MICROTUBULE AFFINITY-REGULATING KINASE"/>
    <property type="match status" value="1"/>
</dbReference>
<evidence type="ECO:0000256" key="1">
    <source>
        <dbReference type="ARBA" id="ARBA00012513"/>
    </source>
</evidence>
<keyword evidence="3" id="KW-0808">Transferase</keyword>
<evidence type="ECO:0000313" key="13">
    <source>
        <dbReference type="Proteomes" id="UP000039865"/>
    </source>
</evidence>
<evidence type="ECO:0000256" key="8">
    <source>
        <dbReference type="ARBA" id="ARBA00048679"/>
    </source>
</evidence>
<feature type="compositionally biased region" description="Polar residues" evidence="10">
    <location>
        <begin position="469"/>
        <end position="480"/>
    </location>
</feature>
<dbReference type="GO" id="GO:0004674">
    <property type="term" value="F:protein serine/threonine kinase activity"/>
    <property type="evidence" value="ECO:0007669"/>
    <property type="project" value="UniProtKB-KW"/>
</dbReference>
<dbReference type="InterPro" id="IPR011009">
    <property type="entry name" value="Kinase-like_dom_sf"/>
</dbReference>
<dbReference type="PANTHER" id="PTHR24346:SF82">
    <property type="entry name" value="KP78A-RELATED"/>
    <property type="match status" value="1"/>
</dbReference>
<evidence type="ECO:0000256" key="4">
    <source>
        <dbReference type="ARBA" id="ARBA00022741"/>
    </source>
</evidence>
<feature type="region of interest" description="Disordered" evidence="10">
    <location>
        <begin position="1"/>
        <end position="21"/>
    </location>
</feature>
<keyword evidence="13" id="KW-1185">Reference proteome</keyword>
<keyword evidence="4 9" id="KW-0547">Nucleotide-binding</keyword>
<protein>
    <recommendedName>
        <fullName evidence="1">non-specific serine/threonine protein kinase</fullName>
        <ecNumber evidence="1">2.7.11.1</ecNumber>
    </recommendedName>
</protein>
<evidence type="ECO:0000256" key="7">
    <source>
        <dbReference type="ARBA" id="ARBA00047899"/>
    </source>
</evidence>
<feature type="compositionally biased region" description="Polar residues" evidence="10">
    <location>
        <begin position="365"/>
        <end position="400"/>
    </location>
</feature>
<dbReference type="FunFam" id="3.30.200.20:FF:000003">
    <property type="entry name" value="Non-specific serine/threonine protein kinase"/>
    <property type="match status" value="1"/>
</dbReference>
<gene>
    <name evidence="12" type="primary">Contig5980.g6408</name>
    <name evidence="12" type="ORF">STYLEM_4902</name>
</gene>
<keyword evidence="6 9" id="KW-0067">ATP-binding</keyword>
<name>A0A078A113_STYLE</name>
<reference evidence="12 13" key="1">
    <citation type="submission" date="2014-06" db="EMBL/GenBank/DDBJ databases">
        <authorList>
            <person name="Swart Estienne"/>
        </authorList>
    </citation>
    <scope>NUCLEOTIDE SEQUENCE [LARGE SCALE GENOMIC DNA]</scope>
    <source>
        <strain evidence="12 13">130c</strain>
    </source>
</reference>
<dbReference type="GO" id="GO:0005737">
    <property type="term" value="C:cytoplasm"/>
    <property type="evidence" value="ECO:0007669"/>
    <property type="project" value="TreeGrafter"/>
</dbReference>
<feature type="binding site" evidence="9">
    <location>
        <position position="44"/>
    </location>
    <ligand>
        <name>ATP</name>
        <dbReference type="ChEBI" id="CHEBI:30616"/>
    </ligand>
</feature>
<feature type="compositionally biased region" description="Polar residues" evidence="10">
    <location>
        <begin position="641"/>
        <end position="651"/>
    </location>
</feature>
<feature type="region of interest" description="Disordered" evidence="10">
    <location>
        <begin position="469"/>
        <end position="529"/>
    </location>
</feature>
<dbReference type="Proteomes" id="UP000039865">
    <property type="component" value="Unassembled WGS sequence"/>
</dbReference>
<evidence type="ECO:0000313" key="12">
    <source>
        <dbReference type="EMBL" id="CDW75906.1"/>
    </source>
</evidence>
<dbReference type="SUPFAM" id="SSF56112">
    <property type="entry name" value="Protein kinase-like (PK-like)"/>
    <property type="match status" value="1"/>
</dbReference>
<dbReference type="PROSITE" id="PS00108">
    <property type="entry name" value="PROTEIN_KINASE_ST"/>
    <property type="match status" value="1"/>
</dbReference>
<keyword evidence="2" id="KW-0723">Serine/threonine-protein kinase</keyword>
<dbReference type="EMBL" id="CCKQ01004744">
    <property type="protein sequence ID" value="CDW75906.1"/>
    <property type="molecule type" value="Genomic_DNA"/>
</dbReference>
<dbReference type="PROSITE" id="PS50011">
    <property type="entry name" value="PROTEIN_KINASE_DOM"/>
    <property type="match status" value="1"/>
</dbReference>
<dbReference type="Gene3D" id="1.10.510.10">
    <property type="entry name" value="Transferase(Phosphotransferase) domain 1"/>
    <property type="match status" value="1"/>
</dbReference>
<evidence type="ECO:0000256" key="5">
    <source>
        <dbReference type="ARBA" id="ARBA00022777"/>
    </source>
</evidence>
<feature type="compositionally biased region" description="Polar residues" evidence="10">
    <location>
        <begin position="588"/>
        <end position="616"/>
    </location>
</feature>
<dbReference type="InParanoid" id="A0A078A113"/>
<evidence type="ECO:0000256" key="6">
    <source>
        <dbReference type="ARBA" id="ARBA00022840"/>
    </source>
</evidence>
<keyword evidence="5 12" id="KW-0418">Kinase</keyword>
<evidence type="ECO:0000256" key="9">
    <source>
        <dbReference type="PROSITE-ProRule" id="PRU10141"/>
    </source>
</evidence>
<dbReference type="AlphaFoldDB" id="A0A078A113"/>
<feature type="region of interest" description="Disordered" evidence="10">
    <location>
        <begin position="359"/>
        <end position="420"/>
    </location>
</feature>
<feature type="region of interest" description="Disordered" evidence="10">
    <location>
        <begin position="834"/>
        <end position="886"/>
    </location>
</feature>
<feature type="region of interest" description="Disordered" evidence="10">
    <location>
        <begin position="584"/>
        <end position="651"/>
    </location>
</feature>
<dbReference type="InterPro" id="IPR000719">
    <property type="entry name" value="Prot_kinase_dom"/>
</dbReference>
<accession>A0A078A113</accession>
<feature type="compositionally biased region" description="Low complexity" evidence="10">
    <location>
        <begin position="622"/>
        <end position="640"/>
    </location>
</feature>
<feature type="domain" description="Protein kinase" evidence="11">
    <location>
        <begin position="15"/>
        <end position="267"/>
    </location>
</feature>
<dbReference type="OrthoDB" id="193931at2759"/>
<evidence type="ECO:0000259" key="11">
    <source>
        <dbReference type="PROSITE" id="PS50011"/>
    </source>
</evidence>